<accession>A0ABW6Y3L0</accession>
<comment type="caution">
    <text evidence="1">The sequence shown here is derived from an EMBL/GenBank/DDBJ whole genome shotgun (WGS) entry which is preliminary data.</text>
</comment>
<dbReference type="EMBL" id="JBIBDZ010000019">
    <property type="protein sequence ID" value="MFF5924199.1"/>
    <property type="molecule type" value="Genomic_DNA"/>
</dbReference>
<evidence type="ECO:0000313" key="2">
    <source>
        <dbReference type="Proteomes" id="UP001602370"/>
    </source>
</evidence>
<sequence>MTKGLLREAATLLRRRASEAAAFPDERWMVDQDEAGGLVLAAFVSEDIAPDGMVGGSVVAWFAYPGSPERATHSQALGAASHTAALDPQTAVLLAVWLETTASLEDRAEDIGDVEGAALLVESATRFARSYLRAPQP</sequence>
<evidence type="ECO:0000313" key="1">
    <source>
        <dbReference type="EMBL" id="MFF5924199.1"/>
    </source>
</evidence>
<name>A0ABW6Y3L0_9ACTN</name>
<reference evidence="1 2" key="1">
    <citation type="submission" date="2024-10" db="EMBL/GenBank/DDBJ databases">
        <title>The Natural Products Discovery Center: Release of the First 8490 Sequenced Strains for Exploring Actinobacteria Biosynthetic Diversity.</title>
        <authorList>
            <person name="Kalkreuter E."/>
            <person name="Kautsar S.A."/>
            <person name="Yang D."/>
            <person name="Bader C.D."/>
            <person name="Teijaro C.N."/>
            <person name="Fluegel L."/>
            <person name="Davis C.M."/>
            <person name="Simpson J.R."/>
            <person name="Lauterbach L."/>
            <person name="Steele A.D."/>
            <person name="Gui C."/>
            <person name="Meng S."/>
            <person name="Li G."/>
            <person name="Viehrig K."/>
            <person name="Ye F."/>
            <person name="Su P."/>
            <person name="Kiefer A.F."/>
            <person name="Nichols A."/>
            <person name="Cepeda A.J."/>
            <person name="Yan W."/>
            <person name="Fan B."/>
            <person name="Jiang Y."/>
            <person name="Adhikari A."/>
            <person name="Zheng C.-J."/>
            <person name="Schuster L."/>
            <person name="Cowan T.M."/>
            <person name="Smanski M.J."/>
            <person name="Chevrette M.G."/>
            <person name="De Carvalho L.P.S."/>
            <person name="Shen B."/>
        </authorList>
    </citation>
    <scope>NUCLEOTIDE SEQUENCE [LARGE SCALE GENOMIC DNA]</scope>
    <source>
        <strain evidence="1 2">NPDC012605</strain>
    </source>
</reference>
<gene>
    <name evidence="1" type="ORF">ACFY8C_38625</name>
</gene>
<dbReference type="Proteomes" id="UP001602370">
    <property type="component" value="Unassembled WGS sequence"/>
</dbReference>
<organism evidence="1 2">
    <name type="scientific">Streptomyces flavochromogenes</name>
    <dbReference type="NCBI Taxonomy" id="68199"/>
    <lineage>
        <taxon>Bacteria</taxon>
        <taxon>Bacillati</taxon>
        <taxon>Actinomycetota</taxon>
        <taxon>Actinomycetes</taxon>
        <taxon>Kitasatosporales</taxon>
        <taxon>Streptomycetaceae</taxon>
        <taxon>Streptomyces</taxon>
    </lineage>
</organism>
<keyword evidence="2" id="KW-1185">Reference proteome</keyword>
<proteinExistence type="predicted"/>
<protein>
    <submittedName>
        <fullName evidence="1">Uncharacterized protein</fullName>
    </submittedName>
</protein>
<dbReference type="RefSeq" id="WP_388312074.1">
    <property type="nucleotide sequence ID" value="NZ_JBIBDZ010000019.1"/>
</dbReference>